<feature type="region of interest" description="Disordered" evidence="14">
    <location>
        <begin position="108"/>
        <end position="219"/>
    </location>
</feature>
<organism evidence="20 21">
    <name type="scientific">Morella rubra</name>
    <name type="common">Chinese bayberry</name>
    <dbReference type="NCBI Taxonomy" id="262757"/>
    <lineage>
        <taxon>Eukaryota</taxon>
        <taxon>Viridiplantae</taxon>
        <taxon>Streptophyta</taxon>
        <taxon>Embryophyta</taxon>
        <taxon>Tracheophyta</taxon>
        <taxon>Spermatophyta</taxon>
        <taxon>Magnoliopsida</taxon>
        <taxon>eudicotyledons</taxon>
        <taxon>Gunneridae</taxon>
        <taxon>Pentapetalae</taxon>
        <taxon>rosids</taxon>
        <taxon>fabids</taxon>
        <taxon>Fagales</taxon>
        <taxon>Myricaceae</taxon>
        <taxon>Morella</taxon>
    </lineage>
</organism>
<feature type="compositionally biased region" description="Polar residues" evidence="14">
    <location>
        <begin position="500"/>
        <end position="514"/>
    </location>
</feature>
<dbReference type="GO" id="GO:0005576">
    <property type="term" value="C:extracellular region"/>
    <property type="evidence" value="ECO:0007669"/>
    <property type="project" value="InterPro"/>
</dbReference>
<keyword evidence="8" id="KW-0805">Transcription regulation</keyword>
<protein>
    <submittedName>
        <fullName evidence="20">Expansin-A13</fullName>
    </submittedName>
</protein>
<evidence type="ECO:0000256" key="8">
    <source>
        <dbReference type="ARBA" id="ARBA00023015"/>
    </source>
</evidence>
<evidence type="ECO:0000259" key="15">
    <source>
        <dbReference type="PROSITE" id="PS50090"/>
    </source>
</evidence>
<dbReference type="GO" id="GO:0003677">
    <property type="term" value="F:DNA binding"/>
    <property type="evidence" value="ECO:0007669"/>
    <property type="project" value="UniProtKB-KW"/>
</dbReference>
<dbReference type="NCBIfam" id="TIGR01557">
    <property type="entry name" value="myb_SHAQKYF"/>
    <property type="match status" value="1"/>
</dbReference>
<keyword evidence="21" id="KW-1185">Reference proteome</keyword>
<dbReference type="Pfam" id="PF03330">
    <property type="entry name" value="DPBB_1"/>
    <property type="match status" value="1"/>
</dbReference>
<dbReference type="InterPro" id="IPR002963">
    <property type="entry name" value="Expansin"/>
</dbReference>
<dbReference type="PRINTS" id="PR01226">
    <property type="entry name" value="EXPANSIN"/>
</dbReference>
<sequence>MAIQDHSVGTRSHSVLPSSDGISSRAGLQSVAGAQLGDRFSCGNDYAPKVRKPYTITKQRERWSEEEHKKFLEALKLYGRAWRRIEEHVGTKTAVQIRSHAQKFFSKVVRDSNSSNTSSEPMEIPPPRPKRKPMHPYPRKLVVPTNKETTAVEQPRRSASSNLSVSERENQSPTSVLSAIGSDVGGSTDSDTPNGCLSPISSAAVQPGGLPLSELNRSSKRSASPLPALMTVGSASDVELPVKLELFPKENIYAKEGKSEEALTRRLKLFGRTVLVTESHRPSSASVGTGKSMSPNIHDEKVVQALPMNFPPAKSMSRNGECFCSQLQHEVHGALCLTPYQKENLNLTEASSAPPTPWWTFYGGLSFPLTPFLKMEKSKAYVDCDLGEVQDKEVQKEGFWTGSIGSVNGGEDGDKCSDGETQSQPLFFKNENQDGGLVFQLRPDAKSAFSELRASPEKRVKGKISTGLLGPTQQRLRVKSPRFRLYLKPKPRPKGDENTTKVTSKPNINITSNQKMEKEAGGEAEPSRGQCLTSHYSSSSSTPFPPSQSSPPSEWHSARATYYAAADPRDSVGGACGYGDLVKAGYGMATVGLSEMLFERGQICGACFELRCVDDLRWCIPGTSIIVTATNFCAPNYGFTPDGGGRCNPPNKHFVLPIEAFEKIAIWKAGNMPVQYRRIKCRKEGGIRFTIDGSNIFVSVLITNVGGAGDVAAVKIKGSRTGWLPMGRNWGQNWHINADLKNQPLSFEITSSSGATVTSYNVAPKNWNFGQTFEGKQFDS</sequence>
<dbReference type="SUPFAM" id="SSF49590">
    <property type="entry name" value="PHL pollen allergen"/>
    <property type="match status" value="1"/>
</dbReference>
<keyword evidence="10" id="KW-0472">Membrane</keyword>
<dbReference type="PROSITE" id="PS51293">
    <property type="entry name" value="SANT"/>
    <property type="match status" value="1"/>
</dbReference>
<dbReference type="InterPro" id="IPR006447">
    <property type="entry name" value="Myb_dom_plants"/>
</dbReference>
<evidence type="ECO:0000256" key="3">
    <source>
        <dbReference type="ARBA" id="ARBA00004191"/>
    </source>
</evidence>
<dbReference type="AlphaFoldDB" id="A0A6A1VF67"/>
<dbReference type="CDD" id="cd00167">
    <property type="entry name" value="SANT"/>
    <property type="match status" value="1"/>
</dbReference>
<feature type="region of interest" description="Disordered" evidence="14">
    <location>
        <begin position="486"/>
        <end position="555"/>
    </location>
</feature>
<dbReference type="GO" id="GO:0016020">
    <property type="term" value="C:membrane"/>
    <property type="evidence" value="ECO:0007669"/>
    <property type="project" value="UniProtKB-SubCell"/>
</dbReference>
<dbReference type="SMART" id="SM00837">
    <property type="entry name" value="DPBB_1"/>
    <property type="match status" value="1"/>
</dbReference>
<dbReference type="GO" id="GO:0009664">
    <property type="term" value="P:plant-type cell wall organization"/>
    <property type="evidence" value="ECO:0007669"/>
    <property type="project" value="InterPro"/>
</dbReference>
<keyword evidence="11" id="KW-0804">Transcription</keyword>
<name>A0A6A1VF67_9ROSI</name>
<accession>A0A6A1VF67</accession>
<dbReference type="InterPro" id="IPR007117">
    <property type="entry name" value="Expansin_CBD"/>
</dbReference>
<dbReference type="Gene3D" id="2.60.40.760">
    <property type="entry name" value="Expansin, cellulose-binding-like domain"/>
    <property type="match status" value="1"/>
</dbReference>
<feature type="compositionally biased region" description="Basic residues" evidence="14">
    <location>
        <begin position="128"/>
        <end position="138"/>
    </location>
</feature>
<feature type="domain" description="Myb-like" evidence="15">
    <location>
        <begin position="55"/>
        <end position="105"/>
    </location>
</feature>
<dbReference type="PANTHER" id="PTHR31867">
    <property type="entry name" value="EXPANSIN-A15"/>
    <property type="match status" value="1"/>
</dbReference>
<dbReference type="FunFam" id="1.10.10.60:FF:000023">
    <property type="entry name" value="protein REVEILLE 6 isoform X1"/>
    <property type="match status" value="1"/>
</dbReference>
<feature type="region of interest" description="Disordered" evidence="14">
    <location>
        <begin position="1"/>
        <end position="24"/>
    </location>
</feature>
<dbReference type="GO" id="GO:0005634">
    <property type="term" value="C:nucleus"/>
    <property type="evidence" value="ECO:0007669"/>
    <property type="project" value="UniProtKB-SubCell"/>
</dbReference>
<evidence type="ECO:0000313" key="20">
    <source>
        <dbReference type="EMBL" id="KAB1211364.1"/>
    </source>
</evidence>
<gene>
    <name evidence="20" type="ORF">CJ030_MR6G021446</name>
</gene>
<feature type="domain" description="Expansin-like CBD" evidence="17">
    <location>
        <begin position="696"/>
        <end position="775"/>
    </location>
</feature>
<dbReference type="EMBL" id="RXIC02000024">
    <property type="protein sequence ID" value="KAB1211364.1"/>
    <property type="molecule type" value="Genomic_DNA"/>
</dbReference>
<evidence type="ECO:0000256" key="2">
    <source>
        <dbReference type="ARBA" id="ARBA00004170"/>
    </source>
</evidence>
<evidence type="ECO:0000259" key="18">
    <source>
        <dbReference type="PROSITE" id="PS51293"/>
    </source>
</evidence>
<feature type="domain" description="Expansin-like EG45" evidence="16">
    <location>
        <begin position="573"/>
        <end position="686"/>
    </location>
</feature>
<evidence type="ECO:0000256" key="4">
    <source>
        <dbReference type="ARBA" id="ARBA00005392"/>
    </source>
</evidence>
<dbReference type="SUPFAM" id="SSF46689">
    <property type="entry name" value="Homeodomain-like"/>
    <property type="match status" value="1"/>
</dbReference>
<keyword evidence="6" id="KW-0964">Secreted</keyword>
<dbReference type="PRINTS" id="PR01225">
    <property type="entry name" value="EXPANSNFAMLY"/>
</dbReference>
<dbReference type="GO" id="GO:0010468">
    <property type="term" value="P:regulation of gene expression"/>
    <property type="evidence" value="ECO:0007669"/>
    <property type="project" value="UniProtKB-ARBA"/>
</dbReference>
<evidence type="ECO:0000259" key="16">
    <source>
        <dbReference type="PROSITE" id="PS50842"/>
    </source>
</evidence>
<keyword evidence="12" id="KW-0539">Nucleus</keyword>
<evidence type="ECO:0000256" key="11">
    <source>
        <dbReference type="ARBA" id="ARBA00023163"/>
    </source>
</evidence>
<dbReference type="CDD" id="cd22274">
    <property type="entry name" value="DPBB_EXPA_N"/>
    <property type="match status" value="1"/>
</dbReference>
<dbReference type="SMART" id="SM00717">
    <property type="entry name" value="SANT"/>
    <property type="match status" value="1"/>
</dbReference>
<evidence type="ECO:0000256" key="10">
    <source>
        <dbReference type="ARBA" id="ARBA00023136"/>
    </source>
</evidence>
<evidence type="ECO:0000256" key="6">
    <source>
        <dbReference type="ARBA" id="ARBA00022525"/>
    </source>
</evidence>
<feature type="domain" description="HTH myb-type" evidence="19">
    <location>
        <begin position="55"/>
        <end position="109"/>
    </location>
</feature>
<evidence type="ECO:0000259" key="17">
    <source>
        <dbReference type="PROSITE" id="PS50843"/>
    </source>
</evidence>
<feature type="compositionally biased region" description="Polar residues" evidence="14">
    <location>
        <begin position="7"/>
        <end position="22"/>
    </location>
</feature>
<dbReference type="FunFam" id="2.60.40.760:FF:000001">
    <property type="entry name" value="Expansin"/>
    <property type="match status" value="1"/>
</dbReference>
<comment type="similarity">
    <text evidence="4">Belongs to the expansin family. Expansin A subfamily.</text>
</comment>
<dbReference type="InterPro" id="IPR007112">
    <property type="entry name" value="Expansin/allergen_DPBB_dom"/>
</dbReference>
<dbReference type="Pfam" id="PF01357">
    <property type="entry name" value="Expansin_C"/>
    <property type="match status" value="1"/>
</dbReference>
<proteinExistence type="inferred from homology"/>
<dbReference type="InterPro" id="IPR009009">
    <property type="entry name" value="RlpA-like_DPBB"/>
</dbReference>
<keyword evidence="13" id="KW-0961">Cell wall biogenesis/degradation</keyword>
<dbReference type="OrthoDB" id="118550at2759"/>
<dbReference type="PROSITE" id="PS50842">
    <property type="entry name" value="EXPANSIN_EG45"/>
    <property type="match status" value="1"/>
</dbReference>
<feature type="compositionally biased region" description="Polar residues" evidence="14">
    <location>
        <begin position="146"/>
        <end position="177"/>
    </location>
</feature>
<dbReference type="InterPro" id="IPR036908">
    <property type="entry name" value="RlpA-like_sf"/>
</dbReference>
<dbReference type="InterPro" id="IPR036749">
    <property type="entry name" value="Expansin_CBD_sf"/>
</dbReference>
<evidence type="ECO:0000256" key="1">
    <source>
        <dbReference type="ARBA" id="ARBA00004123"/>
    </source>
</evidence>
<evidence type="ECO:0000256" key="7">
    <source>
        <dbReference type="ARBA" id="ARBA00022729"/>
    </source>
</evidence>
<comment type="caution">
    <text evidence="20">The sequence shown here is derived from an EMBL/GenBank/DDBJ whole genome shotgun (WGS) entry which is preliminary data.</text>
</comment>
<reference evidence="20 21" key="1">
    <citation type="journal article" date="2019" name="Plant Biotechnol. J.">
        <title>The red bayberry genome and genetic basis of sex determination.</title>
        <authorList>
            <person name="Jia H.M."/>
            <person name="Jia H.J."/>
            <person name="Cai Q.L."/>
            <person name="Wang Y."/>
            <person name="Zhao H.B."/>
            <person name="Yang W.F."/>
            <person name="Wang G.Y."/>
            <person name="Li Y.H."/>
            <person name="Zhan D.L."/>
            <person name="Shen Y.T."/>
            <person name="Niu Q.F."/>
            <person name="Chang L."/>
            <person name="Qiu J."/>
            <person name="Zhao L."/>
            <person name="Xie H.B."/>
            <person name="Fu W.Y."/>
            <person name="Jin J."/>
            <person name="Li X.W."/>
            <person name="Jiao Y."/>
            <person name="Zhou C.C."/>
            <person name="Tu T."/>
            <person name="Chai C.Y."/>
            <person name="Gao J.L."/>
            <person name="Fan L.J."/>
            <person name="van de Weg E."/>
            <person name="Wang J.Y."/>
            <person name="Gao Z.S."/>
        </authorList>
    </citation>
    <scope>NUCLEOTIDE SEQUENCE [LARGE SCALE GENOMIC DNA]</scope>
    <source>
        <tissue evidence="20">Leaves</tissue>
    </source>
</reference>
<feature type="compositionally biased region" description="Polar residues" evidence="14">
    <location>
        <begin position="185"/>
        <end position="204"/>
    </location>
</feature>
<dbReference type="InterPro" id="IPR009057">
    <property type="entry name" value="Homeodomain-like_sf"/>
</dbReference>
<evidence type="ECO:0000256" key="12">
    <source>
        <dbReference type="ARBA" id="ARBA00023242"/>
    </source>
</evidence>
<evidence type="ECO:0000259" key="19">
    <source>
        <dbReference type="PROSITE" id="PS51294"/>
    </source>
</evidence>
<feature type="compositionally biased region" description="Polar residues" evidence="14">
    <location>
        <begin position="111"/>
        <end position="120"/>
    </location>
</feature>
<dbReference type="Pfam" id="PF00249">
    <property type="entry name" value="Myb_DNA-binding"/>
    <property type="match status" value="1"/>
</dbReference>
<evidence type="ECO:0000256" key="5">
    <source>
        <dbReference type="ARBA" id="ARBA00022512"/>
    </source>
</evidence>
<dbReference type="PROSITE" id="PS51294">
    <property type="entry name" value="HTH_MYB"/>
    <property type="match status" value="1"/>
</dbReference>
<dbReference type="InterPro" id="IPR007118">
    <property type="entry name" value="Expan_Lol_pI"/>
</dbReference>
<evidence type="ECO:0000313" key="21">
    <source>
        <dbReference type="Proteomes" id="UP000516437"/>
    </source>
</evidence>
<dbReference type="Gene3D" id="1.10.10.60">
    <property type="entry name" value="Homeodomain-like"/>
    <property type="match status" value="1"/>
</dbReference>
<keyword evidence="5" id="KW-0134">Cell wall</keyword>
<evidence type="ECO:0000256" key="14">
    <source>
        <dbReference type="SAM" id="MobiDB-lite"/>
    </source>
</evidence>
<dbReference type="InterPro" id="IPR017930">
    <property type="entry name" value="Myb_dom"/>
</dbReference>
<dbReference type="InterPro" id="IPR001005">
    <property type="entry name" value="SANT/Myb"/>
</dbReference>
<dbReference type="Gene3D" id="2.40.40.10">
    <property type="entry name" value="RlpA-like domain"/>
    <property type="match status" value="1"/>
</dbReference>
<keyword evidence="9" id="KW-0238">DNA-binding</keyword>
<dbReference type="GO" id="GO:0009653">
    <property type="term" value="P:anatomical structure morphogenesis"/>
    <property type="evidence" value="ECO:0007669"/>
    <property type="project" value="UniProtKB-ARBA"/>
</dbReference>
<dbReference type="PROSITE" id="PS50843">
    <property type="entry name" value="EXPANSIN_CBD"/>
    <property type="match status" value="1"/>
</dbReference>
<keyword evidence="7" id="KW-0732">Signal</keyword>
<dbReference type="Proteomes" id="UP000516437">
    <property type="component" value="Chromosome 6"/>
</dbReference>
<dbReference type="InterPro" id="IPR017884">
    <property type="entry name" value="SANT_dom"/>
</dbReference>
<dbReference type="SUPFAM" id="SSF50685">
    <property type="entry name" value="Barwin-like endoglucanases"/>
    <property type="match status" value="1"/>
</dbReference>
<evidence type="ECO:0000256" key="13">
    <source>
        <dbReference type="ARBA" id="ARBA00023316"/>
    </source>
</evidence>
<dbReference type="PROSITE" id="PS50090">
    <property type="entry name" value="MYB_LIKE"/>
    <property type="match status" value="1"/>
</dbReference>
<feature type="domain" description="SANT" evidence="18">
    <location>
        <begin position="58"/>
        <end position="109"/>
    </location>
</feature>
<evidence type="ECO:0000256" key="9">
    <source>
        <dbReference type="ARBA" id="ARBA00023125"/>
    </source>
</evidence>
<comment type="subcellular location">
    <subcellularLocation>
        <location evidence="2">Membrane</location>
        <topology evidence="2">Peripheral membrane protein</topology>
    </subcellularLocation>
    <subcellularLocation>
        <location evidence="1">Nucleus</location>
    </subcellularLocation>
    <subcellularLocation>
        <location evidence="3">Secreted</location>
        <location evidence="3">Cell wall</location>
    </subcellularLocation>
</comment>